<feature type="domain" description="FAD-binding" evidence="4">
    <location>
        <begin position="1"/>
        <end position="318"/>
    </location>
</feature>
<evidence type="ECO:0000256" key="3">
    <source>
        <dbReference type="ARBA" id="ARBA00022827"/>
    </source>
</evidence>
<organism evidence="5 6">
    <name type="scientific">Nocardia aurantia</name>
    <dbReference type="NCBI Taxonomy" id="2585199"/>
    <lineage>
        <taxon>Bacteria</taxon>
        <taxon>Bacillati</taxon>
        <taxon>Actinomycetota</taxon>
        <taxon>Actinomycetes</taxon>
        <taxon>Mycobacteriales</taxon>
        <taxon>Nocardiaceae</taxon>
        <taxon>Nocardia</taxon>
    </lineage>
</organism>
<dbReference type="EMBL" id="WEGI01000006">
    <property type="protein sequence ID" value="MQY27486.1"/>
    <property type="molecule type" value="Genomic_DNA"/>
</dbReference>
<keyword evidence="2" id="KW-0285">Flavoprotein</keyword>
<proteinExistence type="predicted"/>
<dbReference type="EC" id="1.14.13.180" evidence="5"/>
<comment type="caution">
    <text evidence="5">The sequence shown here is derived from an EMBL/GenBank/DDBJ whole genome shotgun (WGS) entry which is preliminary data.</text>
</comment>
<sequence>MLVERHPGTSPQPKARRINIRTMELFRQIGIDEAVHAAGGTLAGHYRMAAGRTLAEAELLEFTLPGGTPDWDAITPATACLCAQDLLEPVLRGIAEERGVDVRFGTELLALTESDDAVSATLRGPDGETVTVTTPYVIAADGAHSPIRRQLGITRSGRGTLGSAVNVYFAADLRNLVRDKPFNLCQIEHPHATGAFASIDGERRWIYTTAAGDPGRDWAATVRTAIGSPDPEIEILSVLAWEPGMFVADRFSRGRIFLIGDAAHVMPPYAAAGANTGIQDAHNLAWKLAMVRSGQAPPVLLDSYHAERHPAGWFTADQSSIRTGNLRDMHSASTDGTPLADPLALILGYQYPAGAFVPDGTTAATDRLDLTAQPGTRLPHVRTGDGRSTLDLIGTGYTVLAGPAAALPDTADVPVHHISQPDRLGITATGAVLVRPDQIVAWREPATPDGIIRLPDLDTQLRHIPPIRTTGPAN</sequence>
<dbReference type="InterPro" id="IPR036188">
    <property type="entry name" value="FAD/NAD-bd_sf"/>
</dbReference>
<evidence type="ECO:0000259" key="4">
    <source>
        <dbReference type="Pfam" id="PF01494"/>
    </source>
</evidence>
<dbReference type="Gene3D" id="3.50.50.60">
    <property type="entry name" value="FAD/NAD(P)-binding domain"/>
    <property type="match status" value="1"/>
</dbReference>
<evidence type="ECO:0000313" key="5">
    <source>
        <dbReference type="EMBL" id="MQY27486.1"/>
    </source>
</evidence>
<dbReference type="InterPro" id="IPR002938">
    <property type="entry name" value="FAD-bd"/>
</dbReference>
<gene>
    <name evidence="5" type="primary">rdmE_2</name>
    <name evidence="5" type="ORF">NRB56_30690</name>
</gene>
<evidence type="ECO:0000313" key="6">
    <source>
        <dbReference type="Proteomes" id="UP000431401"/>
    </source>
</evidence>
<evidence type="ECO:0000256" key="1">
    <source>
        <dbReference type="ARBA" id="ARBA00001974"/>
    </source>
</evidence>
<dbReference type="SUPFAM" id="SSF51905">
    <property type="entry name" value="FAD/NAD(P)-binding domain"/>
    <property type="match status" value="1"/>
</dbReference>
<dbReference type="Proteomes" id="UP000431401">
    <property type="component" value="Unassembled WGS sequence"/>
</dbReference>
<dbReference type="AlphaFoldDB" id="A0A7K0DP07"/>
<dbReference type="Gene3D" id="3.30.9.10">
    <property type="entry name" value="D-Amino Acid Oxidase, subunit A, domain 2"/>
    <property type="match status" value="1"/>
</dbReference>
<dbReference type="Pfam" id="PF01494">
    <property type="entry name" value="FAD_binding_3"/>
    <property type="match status" value="1"/>
</dbReference>
<dbReference type="PANTHER" id="PTHR43004:SF19">
    <property type="entry name" value="BINDING MONOOXYGENASE, PUTATIVE (JCVI)-RELATED"/>
    <property type="match status" value="1"/>
</dbReference>
<name>A0A7K0DP07_9NOCA</name>
<dbReference type="PRINTS" id="PR00420">
    <property type="entry name" value="RNGMNOXGNASE"/>
</dbReference>
<evidence type="ECO:0000256" key="2">
    <source>
        <dbReference type="ARBA" id="ARBA00022630"/>
    </source>
</evidence>
<dbReference type="PANTHER" id="PTHR43004">
    <property type="entry name" value="TRK SYSTEM POTASSIUM UPTAKE PROTEIN"/>
    <property type="match status" value="1"/>
</dbReference>
<keyword evidence="3" id="KW-0274">FAD</keyword>
<protein>
    <submittedName>
        <fullName evidence="5">Aklavinone 12-hydroxylase RdmE</fullName>
        <ecNumber evidence="5">1.14.13.180</ecNumber>
    </submittedName>
</protein>
<dbReference type="InterPro" id="IPR050641">
    <property type="entry name" value="RIFMO-like"/>
</dbReference>
<keyword evidence="6" id="KW-1185">Reference proteome</keyword>
<dbReference type="GO" id="GO:0016709">
    <property type="term" value="F:oxidoreductase activity, acting on paired donors, with incorporation or reduction of molecular oxygen, NAD(P)H as one donor, and incorporation of one atom of oxygen"/>
    <property type="evidence" value="ECO:0007669"/>
    <property type="project" value="UniProtKB-ARBA"/>
</dbReference>
<comment type="cofactor">
    <cofactor evidence="1">
        <name>FAD</name>
        <dbReference type="ChEBI" id="CHEBI:57692"/>
    </cofactor>
</comment>
<accession>A0A7K0DP07</accession>
<reference evidence="5 6" key="1">
    <citation type="submission" date="2019-10" db="EMBL/GenBank/DDBJ databases">
        <title>Nocardia macrotermitis sp. nov. and Nocardia aurantia sp. nov., isolated from the gut of fungus growing-termite Macrotermes natalensis.</title>
        <authorList>
            <person name="Benndorf R."/>
            <person name="Schwitalla J."/>
            <person name="Martin K."/>
            <person name="De Beer W."/>
            <person name="Kaster A.-K."/>
            <person name="Vollmers J."/>
            <person name="Poulsen M."/>
            <person name="Beemelmanns C."/>
        </authorList>
    </citation>
    <scope>NUCLEOTIDE SEQUENCE [LARGE SCALE GENOMIC DNA]</scope>
    <source>
        <strain evidence="5 6">RB56</strain>
    </source>
</reference>
<dbReference type="GO" id="GO:0071949">
    <property type="term" value="F:FAD binding"/>
    <property type="evidence" value="ECO:0007669"/>
    <property type="project" value="InterPro"/>
</dbReference>
<dbReference type="Gene3D" id="3.40.30.120">
    <property type="match status" value="1"/>
</dbReference>
<dbReference type="Pfam" id="PF21274">
    <property type="entry name" value="Rng_hyd_C"/>
    <property type="match status" value="1"/>
</dbReference>
<keyword evidence="5" id="KW-0560">Oxidoreductase</keyword>